<evidence type="ECO:0000313" key="6">
    <source>
        <dbReference type="Proteomes" id="UP000636949"/>
    </source>
</evidence>
<dbReference type="Proteomes" id="UP000636949">
    <property type="component" value="Unassembled WGS sequence"/>
</dbReference>
<proteinExistence type="inferred from homology"/>
<evidence type="ECO:0000256" key="4">
    <source>
        <dbReference type="SAM" id="Phobius"/>
    </source>
</evidence>
<organism evidence="5 6">
    <name type="scientific">Cysteiniphilum litorale</name>
    <dbReference type="NCBI Taxonomy" id="2056700"/>
    <lineage>
        <taxon>Bacteria</taxon>
        <taxon>Pseudomonadati</taxon>
        <taxon>Pseudomonadota</taxon>
        <taxon>Gammaproteobacteria</taxon>
        <taxon>Thiotrichales</taxon>
        <taxon>Fastidiosibacteraceae</taxon>
        <taxon>Cysteiniphilum</taxon>
    </lineage>
</organism>
<dbReference type="EMBL" id="BMJS01000006">
    <property type="protein sequence ID" value="GGF93716.1"/>
    <property type="molecule type" value="Genomic_DNA"/>
</dbReference>
<dbReference type="Pfam" id="PF03524">
    <property type="entry name" value="CagX"/>
    <property type="match status" value="1"/>
</dbReference>
<evidence type="ECO:0000313" key="5">
    <source>
        <dbReference type="EMBL" id="GGF93716.1"/>
    </source>
</evidence>
<keyword evidence="4" id="KW-0812">Transmembrane</keyword>
<comment type="similarity">
    <text evidence="1">Belongs to the TrbG/VirB9 family.</text>
</comment>
<dbReference type="OrthoDB" id="5357875at2"/>
<dbReference type="InterPro" id="IPR033645">
    <property type="entry name" value="VirB9/CagX/TrbG_C"/>
</dbReference>
<keyword evidence="4" id="KW-1133">Transmembrane helix</keyword>
<feature type="coiled-coil region" evidence="3">
    <location>
        <begin position="127"/>
        <end position="161"/>
    </location>
</feature>
<dbReference type="InterPro" id="IPR038161">
    <property type="entry name" value="VirB9/CagX/TrbG_C_sf"/>
</dbReference>
<feature type="transmembrane region" description="Helical" evidence="4">
    <location>
        <begin position="7"/>
        <end position="25"/>
    </location>
</feature>
<keyword evidence="2" id="KW-0732">Signal</keyword>
<evidence type="ECO:0000256" key="1">
    <source>
        <dbReference type="ARBA" id="ARBA00006135"/>
    </source>
</evidence>
<accession>A0A8J3E8I5</accession>
<reference evidence="5" key="1">
    <citation type="journal article" date="2014" name="Int. J. Syst. Evol. Microbiol.">
        <title>Complete genome sequence of Corynebacterium casei LMG S-19264T (=DSM 44701T), isolated from a smear-ripened cheese.</title>
        <authorList>
            <consortium name="US DOE Joint Genome Institute (JGI-PGF)"/>
            <person name="Walter F."/>
            <person name="Albersmeier A."/>
            <person name="Kalinowski J."/>
            <person name="Ruckert C."/>
        </authorList>
    </citation>
    <scope>NUCLEOTIDE SEQUENCE</scope>
    <source>
        <strain evidence="5">CGMCC 1.15758</strain>
    </source>
</reference>
<keyword evidence="3" id="KW-0175">Coiled coil</keyword>
<dbReference type="Gene3D" id="2.60.40.2500">
    <property type="match status" value="1"/>
</dbReference>
<comment type="caution">
    <text evidence="5">The sequence shown here is derived from an EMBL/GenBank/DDBJ whole genome shotgun (WGS) entry which is preliminary data.</text>
</comment>
<feature type="transmembrane region" description="Helical" evidence="4">
    <location>
        <begin position="45"/>
        <end position="66"/>
    </location>
</feature>
<evidence type="ECO:0008006" key="7">
    <source>
        <dbReference type="Google" id="ProtNLM"/>
    </source>
</evidence>
<dbReference type="CDD" id="cd06911">
    <property type="entry name" value="VirB9_CagX_TrbG"/>
    <property type="match status" value="1"/>
</dbReference>
<evidence type="ECO:0000256" key="3">
    <source>
        <dbReference type="SAM" id="Coils"/>
    </source>
</evidence>
<gene>
    <name evidence="5" type="ORF">GCM10010995_08640</name>
</gene>
<protein>
    <recommendedName>
        <fullName evidence="7">P-type conjugative transfer protein TrbG</fullName>
    </recommendedName>
</protein>
<dbReference type="RefSeq" id="WP_117001797.1">
    <property type="nucleotide sequence ID" value="NZ_BMJS01000006.1"/>
</dbReference>
<reference evidence="5" key="2">
    <citation type="submission" date="2020-09" db="EMBL/GenBank/DDBJ databases">
        <authorList>
            <person name="Sun Q."/>
            <person name="Zhou Y."/>
        </authorList>
    </citation>
    <scope>NUCLEOTIDE SEQUENCE</scope>
    <source>
        <strain evidence="5">CGMCC 1.15758</strain>
    </source>
</reference>
<dbReference type="InterPro" id="IPR010258">
    <property type="entry name" value="Conjugal_tfr_TrbG/VirB9/CagX"/>
</dbReference>
<keyword evidence="6" id="KW-1185">Reference proteome</keyword>
<keyword evidence="4" id="KW-0472">Membrane</keyword>
<name>A0A8J3E8I5_9GAMM</name>
<sequence>MLNKNKLKLFKSIIITLALWCITLLEKVIFSTKWLINKAKISPKIFFGLMLIVVAVIVTFFTFLSLSRYHQVTGAQKDPTLTHDATFSTVDAAPQKIKVSQSVITHDDLSGSTQTQGSQKTSDNAYLKASEDLAQKYNEQIEGIEQENAKQKEVVAKAKDKEKSLYDLYSAYLNSNVKNTQSKFVKIVSYDANSRPLIQFAPMQTGMINLQQGERVTNISLGDTSRWLVTQSYVGSTKQGHVIILIKPTTPNIVTNLVIITNKRIYNFNITSQANVFTPDVRFLYPSDATQAFVSGNNSDSSNLFAADNNTAMNSLNPNTQTVINATRLRSNYSVAGDTPDWMPARIFDDGTHTMIAFPPMTDRVNLPVLFVYINGQPSMVNYRYHRPYMIIDRLFQHAELVSGKGDNREAVQIYNNNH</sequence>
<evidence type="ECO:0000256" key="2">
    <source>
        <dbReference type="ARBA" id="ARBA00022729"/>
    </source>
</evidence>
<dbReference type="AlphaFoldDB" id="A0A8J3E8I5"/>